<keyword evidence="8" id="KW-1185">Reference proteome</keyword>
<dbReference type="InterPro" id="IPR051533">
    <property type="entry name" value="WaaL-like"/>
</dbReference>
<feature type="transmembrane region" description="Helical" evidence="5">
    <location>
        <begin position="156"/>
        <end position="174"/>
    </location>
</feature>
<dbReference type="PANTHER" id="PTHR37422">
    <property type="entry name" value="TEICHURONIC ACID BIOSYNTHESIS PROTEIN TUAE"/>
    <property type="match status" value="1"/>
</dbReference>
<evidence type="ECO:0000256" key="3">
    <source>
        <dbReference type="ARBA" id="ARBA00022989"/>
    </source>
</evidence>
<evidence type="ECO:0000256" key="2">
    <source>
        <dbReference type="ARBA" id="ARBA00022692"/>
    </source>
</evidence>
<evidence type="ECO:0000256" key="1">
    <source>
        <dbReference type="ARBA" id="ARBA00004141"/>
    </source>
</evidence>
<keyword evidence="2 5" id="KW-0812">Transmembrane</keyword>
<organism evidence="7 8">
    <name type="scientific">Flavivirga spongiicola</name>
    <dbReference type="NCBI Taxonomy" id="421621"/>
    <lineage>
        <taxon>Bacteria</taxon>
        <taxon>Pseudomonadati</taxon>
        <taxon>Bacteroidota</taxon>
        <taxon>Flavobacteriia</taxon>
        <taxon>Flavobacteriales</taxon>
        <taxon>Flavobacteriaceae</taxon>
        <taxon>Flavivirga</taxon>
    </lineage>
</organism>
<evidence type="ECO:0000256" key="4">
    <source>
        <dbReference type="ARBA" id="ARBA00023136"/>
    </source>
</evidence>
<feature type="transmembrane region" description="Helical" evidence="5">
    <location>
        <begin position="26"/>
        <end position="48"/>
    </location>
</feature>
<dbReference type="Pfam" id="PF04932">
    <property type="entry name" value="Wzy_C"/>
    <property type="match status" value="1"/>
</dbReference>
<accession>A0ABU7XYJ5</accession>
<dbReference type="EMBL" id="JAODOP010000004">
    <property type="protein sequence ID" value="MEF3835426.1"/>
    <property type="molecule type" value="Genomic_DNA"/>
</dbReference>
<feature type="transmembrane region" description="Helical" evidence="5">
    <location>
        <begin position="324"/>
        <end position="345"/>
    </location>
</feature>
<keyword evidence="7" id="KW-0436">Ligase</keyword>
<sequence>MKYVLGGLIILFASYSDIFLYRIGIIPVPPAEFLLPLFMGVFLLKYSIKDFIDLFRSHSFKLFLSILIFSITYAAFSQASSEIITQKIVLNTFTLLLYTFVVHYFRAEDKKTVIIVVSLCLAVLAGSMLYDFFIGLPKYNLRLSQNVRKGGFAENPNGAASGIKFLALGLLVLINKNKKLRYFTIAVMVITVFLTLSRSGMVSIVLILIFGTMNNWSSKIKLDPKTVFLSFFKIIALFSIIYISLLSFSEVIRENFPQFSRGAAGQRMDMLLGKSELKIDEGGTSGGRGVLLVEFFIDFLDHPMGRGTGYSSDKNFNNLNSHNYFLYLGINFGLLSLLIYLYYIGYSVKLSLKYDQFYYLIFVVLMIFEGFVSHNIWHTRTLIICLALFDSQIYRKFTDNQNELPIAQ</sequence>
<reference evidence="7 8" key="1">
    <citation type="submission" date="2022-09" db="EMBL/GenBank/DDBJ databases">
        <title>Genome sequencing of Flavivirga sp. MEBiC05379.</title>
        <authorList>
            <person name="Oh H.-M."/>
            <person name="Kwon K.K."/>
            <person name="Park M.J."/>
            <person name="Yang S.-H."/>
        </authorList>
    </citation>
    <scope>NUCLEOTIDE SEQUENCE [LARGE SCALE GENOMIC DNA]</scope>
    <source>
        <strain evidence="7 8">MEBiC05379</strain>
    </source>
</reference>
<name>A0ABU7XYJ5_9FLAO</name>
<evidence type="ECO:0000313" key="7">
    <source>
        <dbReference type="EMBL" id="MEF3835426.1"/>
    </source>
</evidence>
<feature type="transmembrane region" description="Helical" evidence="5">
    <location>
        <begin position="357"/>
        <end position="377"/>
    </location>
</feature>
<evidence type="ECO:0000256" key="5">
    <source>
        <dbReference type="SAM" id="Phobius"/>
    </source>
</evidence>
<dbReference type="RefSeq" id="WP_303307712.1">
    <property type="nucleotide sequence ID" value="NZ_JAODOP010000004.1"/>
</dbReference>
<dbReference type="PANTHER" id="PTHR37422:SF13">
    <property type="entry name" value="LIPOPOLYSACCHARIDE BIOSYNTHESIS PROTEIN PA4999-RELATED"/>
    <property type="match status" value="1"/>
</dbReference>
<feature type="transmembrane region" description="Helical" evidence="5">
    <location>
        <begin position="112"/>
        <end position="136"/>
    </location>
</feature>
<feature type="transmembrane region" description="Helical" evidence="5">
    <location>
        <begin position="60"/>
        <end position="76"/>
    </location>
</feature>
<dbReference type="Proteomes" id="UP001337305">
    <property type="component" value="Unassembled WGS sequence"/>
</dbReference>
<feature type="domain" description="O-antigen ligase-related" evidence="6">
    <location>
        <begin position="184"/>
        <end position="341"/>
    </location>
</feature>
<feature type="transmembrane region" description="Helical" evidence="5">
    <location>
        <begin position="231"/>
        <end position="252"/>
    </location>
</feature>
<dbReference type="GO" id="GO:0016874">
    <property type="term" value="F:ligase activity"/>
    <property type="evidence" value="ECO:0007669"/>
    <property type="project" value="UniProtKB-KW"/>
</dbReference>
<dbReference type="InterPro" id="IPR007016">
    <property type="entry name" value="O-antigen_ligase-rel_domated"/>
</dbReference>
<keyword evidence="4 5" id="KW-0472">Membrane</keyword>
<proteinExistence type="predicted"/>
<gene>
    <name evidence="7" type="ORF">N1F79_20045</name>
</gene>
<feature type="transmembrane region" description="Helical" evidence="5">
    <location>
        <begin position="186"/>
        <end position="211"/>
    </location>
</feature>
<evidence type="ECO:0000259" key="6">
    <source>
        <dbReference type="Pfam" id="PF04932"/>
    </source>
</evidence>
<keyword evidence="3 5" id="KW-1133">Transmembrane helix</keyword>
<evidence type="ECO:0000313" key="8">
    <source>
        <dbReference type="Proteomes" id="UP001337305"/>
    </source>
</evidence>
<comment type="caution">
    <text evidence="7">The sequence shown here is derived from an EMBL/GenBank/DDBJ whole genome shotgun (WGS) entry which is preliminary data.</text>
</comment>
<feature type="transmembrane region" description="Helical" evidence="5">
    <location>
        <begin position="88"/>
        <end position="105"/>
    </location>
</feature>
<comment type="subcellular location">
    <subcellularLocation>
        <location evidence="1">Membrane</location>
        <topology evidence="1">Multi-pass membrane protein</topology>
    </subcellularLocation>
</comment>
<protein>
    <submittedName>
        <fullName evidence="7">O-antigen ligase family protein</fullName>
    </submittedName>
</protein>